<name>A0A0A9GUH7_ARUDO</name>
<organism evidence="1">
    <name type="scientific">Arundo donax</name>
    <name type="common">Giant reed</name>
    <name type="synonym">Donax arundinaceus</name>
    <dbReference type="NCBI Taxonomy" id="35708"/>
    <lineage>
        <taxon>Eukaryota</taxon>
        <taxon>Viridiplantae</taxon>
        <taxon>Streptophyta</taxon>
        <taxon>Embryophyta</taxon>
        <taxon>Tracheophyta</taxon>
        <taxon>Spermatophyta</taxon>
        <taxon>Magnoliopsida</taxon>
        <taxon>Liliopsida</taxon>
        <taxon>Poales</taxon>
        <taxon>Poaceae</taxon>
        <taxon>PACMAD clade</taxon>
        <taxon>Arundinoideae</taxon>
        <taxon>Arundineae</taxon>
        <taxon>Arundo</taxon>
    </lineage>
</organism>
<dbReference type="EMBL" id="GBRH01173658">
    <property type="protein sequence ID" value="JAE24238.1"/>
    <property type="molecule type" value="Transcribed_RNA"/>
</dbReference>
<reference evidence="1" key="2">
    <citation type="journal article" date="2015" name="Data Brief">
        <title>Shoot transcriptome of the giant reed, Arundo donax.</title>
        <authorList>
            <person name="Barrero R.A."/>
            <person name="Guerrero F.D."/>
            <person name="Moolhuijzen P."/>
            <person name="Goolsby J.A."/>
            <person name="Tidwell J."/>
            <person name="Bellgard S.E."/>
            <person name="Bellgard M.I."/>
        </authorList>
    </citation>
    <scope>NUCLEOTIDE SEQUENCE</scope>
    <source>
        <tissue evidence="1">Shoot tissue taken approximately 20 cm above the soil surface</tissue>
    </source>
</reference>
<reference evidence="1" key="1">
    <citation type="submission" date="2014-09" db="EMBL/GenBank/DDBJ databases">
        <authorList>
            <person name="Magalhaes I.L.F."/>
            <person name="Oliveira U."/>
            <person name="Santos F.R."/>
            <person name="Vidigal T.H.D.A."/>
            <person name="Brescovit A.D."/>
            <person name="Santos A.J."/>
        </authorList>
    </citation>
    <scope>NUCLEOTIDE SEQUENCE</scope>
    <source>
        <tissue evidence="1">Shoot tissue taken approximately 20 cm above the soil surface</tissue>
    </source>
</reference>
<protein>
    <submittedName>
        <fullName evidence="1">Uncharacterized protein</fullName>
    </submittedName>
</protein>
<proteinExistence type="predicted"/>
<sequence length="76" mass="8766">MFFFLTKDQLRPTLSTQNLASDWRLAYCAISCTRSPLTTALMRSSLSHGCRIHFDYDDFSRQAFINSKCTQHENGI</sequence>
<accession>A0A0A9GUH7</accession>
<dbReference type="AlphaFoldDB" id="A0A0A9GUH7"/>
<evidence type="ECO:0000313" key="1">
    <source>
        <dbReference type="EMBL" id="JAE24238.1"/>
    </source>
</evidence>